<reference evidence="11" key="1">
    <citation type="submission" date="2016-10" db="EMBL/GenBank/DDBJ databases">
        <authorList>
            <person name="Varghese N."/>
            <person name="Submissions S."/>
        </authorList>
    </citation>
    <scope>NUCLEOTIDE SEQUENCE [LARGE SCALE GENOMIC DNA]</scope>
    <source>
        <strain evidence="11">DSM 45421</strain>
    </source>
</reference>
<feature type="transmembrane region" description="Helical" evidence="8">
    <location>
        <begin position="261"/>
        <end position="283"/>
    </location>
</feature>
<feature type="region of interest" description="Disordered" evidence="7">
    <location>
        <begin position="1"/>
        <end position="20"/>
    </location>
</feature>
<evidence type="ECO:0000256" key="3">
    <source>
        <dbReference type="ARBA" id="ARBA00022475"/>
    </source>
</evidence>
<dbReference type="InterPro" id="IPR051258">
    <property type="entry name" value="Diverse_Substrate_Transporter"/>
</dbReference>
<feature type="transmembrane region" description="Helical" evidence="8">
    <location>
        <begin position="148"/>
        <end position="170"/>
    </location>
</feature>
<keyword evidence="6 8" id="KW-0472">Membrane</keyword>
<dbReference type="PANTHER" id="PTHR42920">
    <property type="entry name" value="OS03G0707200 PROTEIN-RELATED"/>
    <property type="match status" value="1"/>
</dbReference>
<dbReference type="AlphaFoldDB" id="A0A1G6LBD0"/>
<keyword evidence="11" id="KW-1185">Reference proteome</keyword>
<feature type="transmembrane region" description="Helical" evidence="8">
    <location>
        <begin position="91"/>
        <end position="114"/>
    </location>
</feature>
<sequence>MSTPSSPAVRRGSAAANRGPSSGNRGFLLVVLAALCWGTSGLCGRVLADRSGLTALDTAWYRLAVGAVALSAAWAVTARRRGPAVRVTRPLAVRLVLIGAGLAAYQLAFFSAVALAGVSIATLVALGVAPLLVAVGGTLLGHGRPSRATLLALGVALVGLGLLVGVSAGADTGTTVLLGALTATGSALGYAVVTLAGGGVPAGTPVTLVGFVLGALLLTPVAFAHGLTVPSDPVALAVLLYLGLVPSALAYGLFFTGVRSLPGAVVSIVTLLEPLTATVLATAFLGERLAPAAAAGGALLLAAVAGLYLRELGRRARAVAAAGA</sequence>
<evidence type="ECO:0000313" key="11">
    <source>
        <dbReference type="Proteomes" id="UP000199416"/>
    </source>
</evidence>
<dbReference type="RefSeq" id="WP_091364380.1">
    <property type="nucleotide sequence ID" value="NZ_FMZF01000002.1"/>
</dbReference>
<dbReference type="OrthoDB" id="5188908at2"/>
<accession>A0A1G6LBD0</accession>
<dbReference type="EMBL" id="FMZF01000002">
    <property type="protein sequence ID" value="SDC40433.1"/>
    <property type="molecule type" value="Genomic_DNA"/>
</dbReference>
<proteinExistence type="inferred from homology"/>
<comment type="similarity">
    <text evidence="2">Belongs to the EamA transporter family.</text>
</comment>
<evidence type="ECO:0000256" key="4">
    <source>
        <dbReference type="ARBA" id="ARBA00022692"/>
    </source>
</evidence>
<organism evidence="10 11">
    <name type="scientific">Geodermatophilus telluris</name>
    <dbReference type="NCBI Taxonomy" id="1190417"/>
    <lineage>
        <taxon>Bacteria</taxon>
        <taxon>Bacillati</taxon>
        <taxon>Actinomycetota</taxon>
        <taxon>Actinomycetes</taxon>
        <taxon>Geodermatophilales</taxon>
        <taxon>Geodermatophilaceae</taxon>
        <taxon>Geodermatophilus</taxon>
    </lineage>
</organism>
<evidence type="ECO:0000256" key="8">
    <source>
        <dbReference type="SAM" id="Phobius"/>
    </source>
</evidence>
<gene>
    <name evidence="10" type="ORF">SAMN05660690_1298</name>
</gene>
<keyword evidence="5 8" id="KW-1133">Transmembrane helix</keyword>
<feature type="domain" description="EamA" evidence="9">
    <location>
        <begin position="177"/>
        <end position="308"/>
    </location>
</feature>
<name>A0A1G6LBD0_9ACTN</name>
<dbReference type="SUPFAM" id="SSF103481">
    <property type="entry name" value="Multidrug resistance efflux transporter EmrE"/>
    <property type="match status" value="2"/>
</dbReference>
<dbReference type="STRING" id="1190417.SAMN05660690_1298"/>
<dbReference type="PANTHER" id="PTHR42920:SF11">
    <property type="entry name" value="INNER MEMBRANE PROTEIN YTFF"/>
    <property type="match status" value="1"/>
</dbReference>
<feature type="transmembrane region" description="Helical" evidence="8">
    <location>
        <begin position="208"/>
        <end position="228"/>
    </location>
</feature>
<evidence type="ECO:0000256" key="5">
    <source>
        <dbReference type="ARBA" id="ARBA00022989"/>
    </source>
</evidence>
<dbReference type="Pfam" id="PF00892">
    <property type="entry name" value="EamA"/>
    <property type="match status" value="2"/>
</dbReference>
<keyword evidence="4 8" id="KW-0812">Transmembrane</keyword>
<feature type="domain" description="EamA" evidence="9">
    <location>
        <begin position="25"/>
        <end position="164"/>
    </location>
</feature>
<feature type="transmembrane region" description="Helical" evidence="8">
    <location>
        <begin position="59"/>
        <end position="79"/>
    </location>
</feature>
<feature type="transmembrane region" description="Helical" evidence="8">
    <location>
        <begin position="289"/>
        <end position="309"/>
    </location>
</feature>
<feature type="transmembrane region" description="Helical" evidence="8">
    <location>
        <begin position="234"/>
        <end position="254"/>
    </location>
</feature>
<evidence type="ECO:0000256" key="1">
    <source>
        <dbReference type="ARBA" id="ARBA00004651"/>
    </source>
</evidence>
<dbReference type="Proteomes" id="UP000199416">
    <property type="component" value="Unassembled WGS sequence"/>
</dbReference>
<dbReference type="GO" id="GO:0005886">
    <property type="term" value="C:plasma membrane"/>
    <property type="evidence" value="ECO:0007669"/>
    <property type="project" value="UniProtKB-SubCell"/>
</dbReference>
<evidence type="ECO:0000259" key="9">
    <source>
        <dbReference type="Pfam" id="PF00892"/>
    </source>
</evidence>
<feature type="transmembrane region" description="Helical" evidence="8">
    <location>
        <begin position="120"/>
        <end position="141"/>
    </location>
</feature>
<feature type="transmembrane region" description="Helical" evidence="8">
    <location>
        <begin position="27"/>
        <end position="47"/>
    </location>
</feature>
<feature type="transmembrane region" description="Helical" evidence="8">
    <location>
        <begin position="176"/>
        <end position="196"/>
    </location>
</feature>
<keyword evidence="3" id="KW-1003">Cell membrane</keyword>
<comment type="subcellular location">
    <subcellularLocation>
        <location evidence="1">Cell membrane</location>
        <topology evidence="1">Multi-pass membrane protein</topology>
    </subcellularLocation>
</comment>
<evidence type="ECO:0000313" key="10">
    <source>
        <dbReference type="EMBL" id="SDC40433.1"/>
    </source>
</evidence>
<evidence type="ECO:0000256" key="2">
    <source>
        <dbReference type="ARBA" id="ARBA00007362"/>
    </source>
</evidence>
<protein>
    <submittedName>
        <fullName evidence="10">Drug/metabolite transporter, DME family</fullName>
    </submittedName>
</protein>
<evidence type="ECO:0000256" key="6">
    <source>
        <dbReference type="ARBA" id="ARBA00023136"/>
    </source>
</evidence>
<evidence type="ECO:0000256" key="7">
    <source>
        <dbReference type="SAM" id="MobiDB-lite"/>
    </source>
</evidence>
<dbReference type="InterPro" id="IPR037185">
    <property type="entry name" value="EmrE-like"/>
</dbReference>
<dbReference type="InterPro" id="IPR000620">
    <property type="entry name" value="EamA_dom"/>
</dbReference>